<dbReference type="SUPFAM" id="SSF103032">
    <property type="entry name" value="Hypothetical protein YwqG"/>
    <property type="match status" value="3"/>
</dbReference>
<name>A0A251WWM5_9RHOB</name>
<dbReference type="PANTHER" id="PTHR36436:SF6">
    <property type="entry name" value="SLL5081 PROTEIN"/>
    <property type="match status" value="1"/>
</dbReference>
<keyword evidence="2" id="KW-1185">Reference proteome</keyword>
<dbReference type="Proteomes" id="UP000194664">
    <property type="component" value="Unassembled WGS sequence"/>
</dbReference>
<dbReference type="InterPro" id="IPR035948">
    <property type="entry name" value="YwqG-like_sf"/>
</dbReference>
<evidence type="ECO:0000313" key="2">
    <source>
        <dbReference type="Proteomes" id="UP000194664"/>
    </source>
</evidence>
<dbReference type="EMBL" id="MSPP01000005">
    <property type="protein sequence ID" value="OUD08474.1"/>
    <property type="molecule type" value="Genomic_DNA"/>
</dbReference>
<proteinExistence type="predicted"/>
<protein>
    <recommendedName>
        <fullName evidence="3">DUF1963 domain-containing protein</fullName>
    </recommendedName>
</protein>
<gene>
    <name evidence="1" type="ORF">BVC71_13315</name>
</gene>
<dbReference type="AlphaFoldDB" id="A0A251WWM5"/>
<reference evidence="1 2" key="1">
    <citation type="submission" date="2016-12" db="EMBL/GenBank/DDBJ databases">
        <title>The draft genome sequence of HSLHS2.</title>
        <authorList>
            <person name="Hu D."/>
            <person name="Wang L."/>
            <person name="Shao Z."/>
        </authorList>
    </citation>
    <scope>NUCLEOTIDE SEQUENCE [LARGE SCALE GENOMIC DNA]</scope>
    <source>
        <strain evidence="1">MCCC 1A06712</strain>
    </source>
</reference>
<organism evidence="1 2">
    <name type="scientific">Marivivens niveibacter</name>
    <dbReference type="NCBI Taxonomy" id="1930667"/>
    <lineage>
        <taxon>Bacteria</taxon>
        <taxon>Pseudomonadati</taxon>
        <taxon>Pseudomonadota</taxon>
        <taxon>Alphaproteobacteria</taxon>
        <taxon>Rhodobacterales</taxon>
        <taxon>Paracoccaceae</taxon>
        <taxon>Marivivens group</taxon>
        <taxon>Marivivens</taxon>
    </lineage>
</organism>
<dbReference type="InterPro" id="IPR015315">
    <property type="entry name" value="DUF1963"/>
</dbReference>
<sequence length="746" mass="83857">MSRFGGHPDLPSNIPWPMDAAGRPMHHVLQIDCAEVPQIDPDFPAEGMLWLFITGNYDQRGAPSLGEDDGASKIIYARKPGSKPVEHPAETPPLGEYSYAQQSVKLKIKPKPEPKGILARLLSKQPKAYSATAQAGYFAPVRLTFTCIDSHPDADPKPLYDALNVVPSETTAEDGIRPLQMLGYAPSKRDLERLKLHRFRKNSPALARKAYDFAQARGGENDVLLFQLAHGAGCNLDLISDSHVTQFVVSRQDLRARDFDKHQARFDKVNHAGRWFAKPPKPELADLMANVTQRAGLILKPLVPGEPTTANQFCGWPQLPTSLEWPCNSEGQPLHFLMQLDCATLPALVDGLALPELPKEGTFFLFVDALTDGLYEGAVRLIYTPDTVSHLPFVEPPATLAPLRDEGFHRTSLGIFRRDYGRKPPETDVPIQAPNWEPRLPFEMVQYVGVESAEYSKELEELERAALERALPEDPLAENMVSAIIDFLPNWTAALSKTISDHRYKLENGVQLVPPSFPWRWSDIQECMVSYFEQYRFLICPEDIDERDEQAARAREALWGSELDSDVRAWAARVMQENPLGRIPQDVAEEYRAWLVRLDAAGATLPIETDQETRAERDWRFVLHDAFFTTLEPLATPPLRATRHFTLHDDNADDIPADIRSLAANQLRYDRSSTEFRSERRKPTPHVLFGPKDPGDVESEDILLLSIATDYGLTTLWGQGSALQIWISPEDLAGCRFDRVRAQIGW</sequence>
<evidence type="ECO:0008006" key="3">
    <source>
        <dbReference type="Google" id="ProtNLM"/>
    </source>
</evidence>
<dbReference type="RefSeq" id="WP_086452171.1">
    <property type="nucleotide sequence ID" value="NZ_MSPP01000005.1"/>
</dbReference>
<dbReference type="Gene3D" id="2.30.320.10">
    <property type="entry name" value="YwqG-like"/>
    <property type="match status" value="3"/>
</dbReference>
<accession>A0A251WWM5</accession>
<evidence type="ECO:0000313" key="1">
    <source>
        <dbReference type="EMBL" id="OUD08474.1"/>
    </source>
</evidence>
<dbReference type="PANTHER" id="PTHR36436">
    <property type="entry name" value="SLL5081 PROTEIN"/>
    <property type="match status" value="1"/>
</dbReference>
<dbReference type="Pfam" id="PF09234">
    <property type="entry name" value="DUF1963"/>
    <property type="match status" value="3"/>
</dbReference>
<comment type="caution">
    <text evidence="1">The sequence shown here is derived from an EMBL/GenBank/DDBJ whole genome shotgun (WGS) entry which is preliminary data.</text>
</comment>